<accession>A0AAD2D1F5</accession>
<evidence type="ECO:0000313" key="1">
    <source>
        <dbReference type="EMBL" id="CAJ1946456.1"/>
    </source>
</evidence>
<protein>
    <submittedName>
        <fullName evidence="1">Uncharacterized protein</fullName>
    </submittedName>
</protein>
<evidence type="ECO:0000313" key="2">
    <source>
        <dbReference type="Proteomes" id="UP001295423"/>
    </source>
</evidence>
<dbReference type="Proteomes" id="UP001295423">
    <property type="component" value="Unassembled WGS sequence"/>
</dbReference>
<reference evidence="1" key="1">
    <citation type="submission" date="2023-08" db="EMBL/GenBank/DDBJ databases">
        <authorList>
            <person name="Audoor S."/>
            <person name="Bilcke G."/>
        </authorList>
    </citation>
    <scope>NUCLEOTIDE SEQUENCE</scope>
</reference>
<gene>
    <name evidence="1" type="ORF">CYCCA115_LOCUS10598</name>
</gene>
<name>A0AAD2D1F5_9STRA</name>
<keyword evidence="2" id="KW-1185">Reference proteome</keyword>
<dbReference type="EMBL" id="CAKOGP040001679">
    <property type="protein sequence ID" value="CAJ1946456.1"/>
    <property type="molecule type" value="Genomic_DNA"/>
</dbReference>
<comment type="caution">
    <text evidence="1">The sequence shown here is derived from an EMBL/GenBank/DDBJ whole genome shotgun (WGS) entry which is preliminary data.</text>
</comment>
<proteinExistence type="predicted"/>
<dbReference type="AlphaFoldDB" id="A0AAD2D1F5"/>
<organism evidence="1 2">
    <name type="scientific">Cylindrotheca closterium</name>
    <dbReference type="NCBI Taxonomy" id="2856"/>
    <lineage>
        <taxon>Eukaryota</taxon>
        <taxon>Sar</taxon>
        <taxon>Stramenopiles</taxon>
        <taxon>Ochrophyta</taxon>
        <taxon>Bacillariophyta</taxon>
        <taxon>Bacillariophyceae</taxon>
        <taxon>Bacillariophycidae</taxon>
        <taxon>Bacillariales</taxon>
        <taxon>Bacillariaceae</taxon>
        <taxon>Cylindrotheca</taxon>
    </lineage>
</organism>
<sequence>MTRTAGLPVPNWYTTVGTNYAAYPWVSPSTTAEQIDTTSTKFTMDGKASGTHHHDPAPVMTTRTVAPPVPNWYAAVGMHHSSNTSYPWVSPFPYAGAYTRHMRTTPHMVLPAPKPAFPEKIEDLWNAIEGLVEQTYGRKIAQDKHELEDFARRLLKSQLSDFEMVAKSKMG</sequence>